<evidence type="ECO:0000313" key="3">
    <source>
        <dbReference type="Proteomes" id="UP000190135"/>
    </source>
</evidence>
<dbReference type="AlphaFoldDB" id="A0A1T4T9F8"/>
<dbReference type="EMBL" id="FUXL01000021">
    <property type="protein sequence ID" value="SKA37007.1"/>
    <property type="molecule type" value="Genomic_DNA"/>
</dbReference>
<proteinExistence type="predicted"/>
<dbReference type="InterPro" id="IPR009506">
    <property type="entry name" value="YjiS-like"/>
</dbReference>
<feature type="domain" description="YjiS-like" evidence="1">
    <location>
        <begin position="17"/>
        <end position="52"/>
    </location>
</feature>
<name>A0A1T4T9F8_9HYPH</name>
<reference evidence="3" key="1">
    <citation type="submission" date="2017-02" db="EMBL/GenBank/DDBJ databases">
        <authorList>
            <person name="Varghese N."/>
            <person name="Submissions S."/>
        </authorList>
    </citation>
    <scope>NUCLEOTIDE SEQUENCE [LARGE SCALE GENOMIC DNA]</scope>
    <source>
        <strain evidence="3">USBA 369</strain>
    </source>
</reference>
<gene>
    <name evidence="2" type="ORF">SAMN05428963_12147</name>
</gene>
<organism evidence="2 3">
    <name type="scientific">Consotaella salsifontis</name>
    <dbReference type="NCBI Taxonomy" id="1365950"/>
    <lineage>
        <taxon>Bacteria</taxon>
        <taxon>Pseudomonadati</taxon>
        <taxon>Pseudomonadota</taxon>
        <taxon>Alphaproteobacteria</taxon>
        <taxon>Hyphomicrobiales</taxon>
        <taxon>Aurantimonadaceae</taxon>
        <taxon>Consotaella</taxon>
    </lineage>
</organism>
<sequence>MGARENFLVPTIMLNFIMQRIRAYRLHRRTLEILRHLEDWELTDIGVHRGDIGRTI</sequence>
<accession>A0A1T4T9F8</accession>
<evidence type="ECO:0000259" key="1">
    <source>
        <dbReference type="Pfam" id="PF06568"/>
    </source>
</evidence>
<evidence type="ECO:0000313" key="2">
    <source>
        <dbReference type="EMBL" id="SKA37007.1"/>
    </source>
</evidence>
<dbReference type="Proteomes" id="UP000190135">
    <property type="component" value="Unassembled WGS sequence"/>
</dbReference>
<keyword evidence="3" id="KW-1185">Reference proteome</keyword>
<protein>
    <recommendedName>
        <fullName evidence="1">YjiS-like domain-containing protein</fullName>
    </recommendedName>
</protein>
<dbReference type="Pfam" id="PF06568">
    <property type="entry name" value="YjiS-like"/>
    <property type="match status" value="1"/>
</dbReference>